<evidence type="ECO:0000313" key="2">
    <source>
        <dbReference type="Proteomes" id="UP000708208"/>
    </source>
</evidence>
<dbReference type="AlphaFoldDB" id="A0A8J2P302"/>
<evidence type="ECO:0000313" key="1">
    <source>
        <dbReference type="EMBL" id="CAG7730055.1"/>
    </source>
</evidence>
<name>A0A8J2P302_9HEXA</name>
<accession>A0A8J2P302</accession>
<reference evidence="1" key="1">
    <citation type="submission" date="2021-06" db="EMBL/GenBank/DDBJ databases">
        <authorList>
            <person name="Hodson N. C."/>
            <person name="Mongue J. A."/>
            <person name="Jaron S. K."/>
        </authorList>
    </citation>
    <scope>NUCLEOTIDE SEQUENCE</scope>
</reference>
<feature type="non-terminal residue" evidence="1">
    <location>
        <position position="126"/>
    </location>
</feature>
<feature type="non-terminal residue" evidence="1">
    <location>
        <position position="1"/>
    </location>
</feature>
<proteinExistence type="predicted"/>
<sequence length="126" mass="14730">MKSPKSLYTQAVGCVVVFFKNPETFAWIYNLNPKMLPKTIAEDIQENFYFYFAEAIDRYVTTYYLNENLVLNTYKKFVSVEEIISLFKPNKAVILDPQKLFQIVAGAKKHLKHPNPLGEKFCVYFD</sequence>
<dbReference type="EMBL" id="CAJVCH010188360">
    <property type="protein sequence ID" value="CAG7730055.1"/>
    <property type="molecule type" value="Genomic_DNA"/>
</dbReference>
<dbReference type="Proteomes" id="UP000708208">
    <property type="component" value="Unassembled WGS sequence"/>
</dbReference>
<keyword evidence="2" id="KW-1185">Reference proteome</keyword>
<comment type="caution">
    <text evidence="1">The sequence shown here is derived from an EMBL/GenBank/DDBJ whole genome shotgun (WGS) entry which is preliminary data.</text>
</comment>
<gene>
    <name evidence="1" type="ORF">AFUS01_LOCUS18729</name>
</gene>
<organism evidence="1 2">
    <name type="scientific">Allacma fusca</name>
    <dbReference type="NCBI Taxonomy" id="39272"/>
    <lineage>
        <taxon>Eukaryota</taxon>
        <taxon>Metazoa</taxon>
        <taxon>Ecdysozoa</taxon>
        <taxon>Arthropoda</taxon>
        <taxon>Hexapoda</taxon>
        <taxon>Collembola</taxon>
        <taxon>Symphypleona</taxon>
        <taxon>Sminthuridae</taxon>
        <taxon>Allacma</taxon>
    </lineage>
</organism>
<protein>
    <submittedName>
        <fullName evidence="1">Uncharacterized protein</fullName>
    </submittedName>
</protein>